<dbReference type="STRING" id="486041.B0DDG0"/>
<organism evidence="3">
    <name type="scientific">Laccaria bicolor (strain S238N-H82 / ATCC MYA-4686)</name>
    <name type="common">Bicoloured deceiver</name>
    <name type="synonym">Laccaria laccata var. bicolor</name>
    <dbReference type="NCBI Taxonomy" id="486041"/>
    <lineage>
        <taxon>Eukaryota</taxon>
        <taxon>Fungi</taxon>
        <taxon>Dikarya</taxon>
        <taxon>Basidiomycota</taxon>
        <taxon>Agaricomycotina</taxon>
        <taxon>Agaricomycetes</taxon>
        <taxon>Agaricomycetidae</taxon>
        <taxon>Agaricales</taxon>
        <taxon>Agaricineae</taxon>
        <taxon>Hydnangiaceae</taxon>
        <taxon>Laccaria</taxon>
    </lineage>
</organism>
<evidence type="ECO:0000313" key="2">
    <source>
        <dbReference type="EMBL" id="EDR07470.1"/>
    </source>
</evidence>
<dbReference type="RefSeq" id="XP_001881862.1">
    <property type="nucleotide sequence ID" value="XM_001881827.1"/>
</dbReference>
<accession>B0DDG0</accession>
<protein>
    <submittedName>
        <fullName evidence="2">Predicted protein</fullName>
    </submittedName>
</protein>
<keyword evidence="3" id="KW-1185">Reference proteome</keyword>
<feature type="compositionally biased region" description="Acidic residues" evidence="1">
    <location>
        <begin position="23"/>
        <end position="34"/>
    </location>
</feature>
<sequence length="151" mass="17373">MFDDFSGNEDTPTPPQKHSDLQLDNDSDDEEDPDYKDIEYDNAFNLTDEELRAICLCIQEVALPTWVARPFTNLGEASHGKLKADVYLVLFTVILPHVLPGLWWNKGNKEELFTLPHLFLLDSYWIPGILPDWTRTGTHFMLADHHTNFVS</sequence>
<dbReference type="GeneID" id="6077492"/>
<evidence type="ECO:0000313" key="3">
    <source>
        <dbReference type="Proteomes" id="UP000001194"/>
    </source>
</evidence>
<name>B0DDG0_LACBS</name>
<dbReference type="HOGENOM" id="CLU_1731781_0_0_1"/>
<evidence type="ECO:0000256" key="1">
    <source>
        <dbReference type="SAM" id="MobiDB-lite"/>
    </source>
</evidence>
<dbReference type="InParanoid" id="B0DDG0"/>
<reference evidence="2 3" key="1">
    <citation type="journal article" date="2008" name="Nature">
        <title>The genome of Laccaria bicolor provides insights into mycorrhizal symbiosis.</title>
        <authorList>
            <person name="Martin F."/>
            <person name="Aerts A."/>
            <person name="Ahren D."/>
            <person name="Brun A."/>
            <person name="Danchin E.G.J."/>
            <person name="Duchaussoy F."/>
            <person name="Gibon J."/>
            <person name="Kohler A."/>
            <person name="Lindquist E."/>
            <person name="Pereda V."/>
            <person name="Salamov A."/>
            <person name="Shapiro H.J."/>
            <person name="Wuyts J."/>
            <person name="Blaudez D."/>
            <person name="Buee M."/>
            <person name="Brokstein P."/>
            <person name="Canbaeck B."/>
            <person name="Cohen D."/>
            <person name="Courty P.E."/>
            <person name="Coutinho P.M."/>
            <person name="Delaruelle C."/>
            <person name="Detter J.C."/>
            <person name="Deveau A."/>
            <person name="DiFazio S."/>
            <person name="Duplessis S."/>
            <person name="Fraissinet-Tachet L."/>
            <person name="Lucic E."/>
            <person name="Frey-Klett P."/>
            <person name="Fourrey C."/>
            <person name="Feussner I."/>
            <person name="Gay G."/>
            <person name="Grimwood J."/>
            <person name="Hoegger P.J."/>
            <person name="Jain P."/>
            <person name="Kilaru S."/>
            <person name="Labbe J."/>
            <person name="Lin Y.C."/>
            <person name="Legue V."/>
            <person name="Le Tacon F."/>
            <person name="Marmeisse R."/>
            <person name="Melayah D."/>
            <person name="Montanini B."/>
            <person name="Muratet M."/>
            <person name="Nehls U."/>
            <person name="Niculita-Hirzel H."/>
            <person name="Oudot-Le Secq M.P."/>
            <person name="Peter M."/>
            <person name="Quesneville H."/>
            <person name="Rajashekar B."/>
            <person name="Reich M."/>
            <person name="Rouhier N."/>
            <person name="Schmutz J."/>
            <person name="Yin T."/>
            <person name="Chalot M."/>
            <person name="Henrissat B."/>
            <person name="Kuees U."/>
            <person name="Lucas S."/>
            <person name="Van de Peer Y."/>
            <person name="Podila G.K."/>
            <person name="Polle A."/>
            <person name="Pukkila P.J."/>
            <person name="Richardson P.M."/>
            <person name="Rouze P."/>
            <person name="Sanders I.R."/>
            <person name="Stajich J.E."/>
            <person name="Tunlid A."/>
            <person name="Tuskan G."/>
            <person name="Grigoriev I.V."/>
        </authorList>
    </citation>
    <scope>NUCLEOTIDE SEQUENCE [LARGE SCALE GENOMIC DNA]</scope>
    <source>
        <strain evidence="3">S238N-H82 / ATCC MYA-4686</strain>
    </source>
</reference>
<dbReference type="AlphaFoldDB" id="B0DDG0"/>
<proteinExistence type="predicted"/>
<feature type="region of interest" description="Disordered" evidence="1">
    <location>
        <begin position="1"/>
        <end position="34"/>
    </location>
</feature>
<dbReference type="EMBL" id="DS547104">
    <property type="protein sequence ID" value="EDR07470.1"/>
    <property type="molecule type" value="Genomic_DNA"/>
</dbReference>
<gene>
    <name evidence="2" type="ORF">LACBIDRAFT_298701</name>
</gene>
<dbReference type="OrthoDB" id="3056932at2759"/>
<dbReference type="KEGG" id="lbc:LACBIDRAFT_298701"/>
<dbReference type="Proteomes" id="UP000001194">
    <property type="component" value="Unassembled WGS sequence"/>
</dbReference>